<dbReference type="PANTHER" id="PTHR15414">
    <property type="entry name" value="OS-9-RELATED"/>
    <property type="match status" value="1"/>
</dbReference>
<evidence type="ECO:0000256" key="8">
    <source>
        <dbReference type="SAM" id="MobiDB-lite"/>
    </source>
</evidence>
<dbReference type="InterPro" id="IPR044865">
    <property type="entry name" value="MRH_dom"/>
</dbReference>
<comment type="subcellular location">
    <subcellularLocation>
        <location evidence="1 7">Endoplasmic reticulum membrane</location>
        <topology evidence="1 7">Peripheral membrane protein</topology>
        <orientation evidence="1 7">Lumenal side</orientation>
    </subcellularLocation>
</comment>
<sequence length="524" mass="57211">MRGLWALPALVRLTVASQHSFSVHDDLLAFPQYRVVFTESGISEEHAAAFFASTKERDDASSPTTAELAHTTDGGAPNPFKGAVGDDTEGEDEVAATYERMVLDSYPYLCRIPIVETEDDNTNASSNARDPVEEEKELARASDRGWELLRGMQDNCIYFLSGWWSYSFCYNKGVKQFHQLPPGRGVPMYPPVEDESVHSFILGKFPKDKKQKKNQEVDDEGHGSDEGSATGETSVAKLETKGETRYLVQKLTGGTTCDLTGKDRKIEVQFHCHPNTPDRIGMIKEVSTCAYLMVIYTPRLCNDVAFLPPQENRAHHIACALIQSSTDAGLSQSTTKPKDNEPSIEEIQALLGHDGQNEGDISAAVLEALGYGAAASMPVIGGTVVGAQALVGSPGKVIEKSVVVGGGKETLLATVAESDGRGNQKVMSAEQLRKLDIKDPKDVDDLRKRLGNMAGDRGWKLELVNTPRGREFRGILLDGDEDEGEDEGTAQEKGEAEGIQGSEEEYRQEDEGQGSEETFFKEEL</sequence>
<dbReference type="OrthoDB" id="448954at2759"/>
<keyword evidence="4 7" id="KW-0430">Lectin</keyword>
<dbReference type="Pfam" id="PF07915">
    <property type="entry name" value="PRKCSH"/>
    <property type="match status" value="1"/>
</dbReference>
<evidence type="ECO:0000259" key="10">
    <source>
        <dbReference type="PROSITE" id="PS51914"/>
    </source>
</evidence>
<dbReference type="PROSITE" id="PS51914">
    <property type="entry name" value="MRH"/>
    <property type="match status" value="1"/>
</dbReference>
<dbReference type="GO" id="GO:0005788">
    <property type="term" value="C:endoplasmic reticulum lumen"/>
    <property type="evidence" value="ECO:0007669"/>
    <property type="project" value="UniProtKB-UniRule"/>
</dbReference>
<dbReference type="AlphaFoldDB" id="A0A6A6BQT2"/>
<feature type="signal peptide" evidence="9">
    <location>
        <begin position="1"/>
        <end position="16"/>
    </location>
</feature>
<feature type="compositionally biased region" description="Basic and acidic residues" evidence="8">
    <location>
        <begin position="208"/>
        <end position="225"/>
    </location>
</feature>
<evidence type="ECO:0000256" key="3">
    <source>
        <dbReference type="ARBA" id="ARBA00022729"/>
    </source>
</evidence>
<feature type="region of interest" description="Disordered" evidence="8">
    <location>
        <begin position="208"/>
        <end position="236"/>
    </location>
</feature>
<dbReference type="RefSeq" id="XP_033402155.1">
    <property type="nucleotide sequence ID" value="XM_033543790.1"/>
</dbReference>
<accession>A0A6A6BQT2</accession>
<keyword evidence="7" id="KW-0472">Membrane</keyword>
<feature type="compositionally biased region" description="Acidic residues" evidence="8">
    <location>
        <begin position="502"/>
        <end position="514"/>
    </location>
</feature>
<dbReference type="GO" id="GO:0030970">
    <property type="term" value="P:retrograde protein transport, ER to cytosol"/>
    <property type="evidence" value="ECO:0007669"/>
    <property type="project" value="TreeGrafter"/>
</dbReference>
<dbReference type="GO" id="GO:0005789">
    <property type="term" value="C:endoplasmic reticulum membrane"/>
    <property type="evidence" value="ECO:0007669"/>
    <property type="project" value="UniProtKB-SubCell"/>
</dbReference>
<dbReference type="GO" id="GO:0030246">
    <property type="term" value="F:carbohydrate binding"/>
    <property type="evidence" value="ECO:0007669"/>
    <property type="project" value="UniProtKB-UniRule"/>
</dbReference>
<feature type="domain" description="MRH" evidence="10">
    <location>
        <begin position="154"/>
        <end position="303"/>
    </location>
</feature>
<dbReference type="Proteomes" id="UP000799438">
    <property type="component" value="Unassembled WGS sequence"/>
</dbReference>
<comment type="similarity">
    <text evidence="2 7">Belongs to the OS-9 family.</text>
</comment>
<organism evidence="11 12">
    <name type="scientific">Aplosporella prunicola CBS 121167</name>
    <dbReference type="NCBI Taxonomy" id="1176127"/>
    <lineage>
        <taxon>Eukaryota</taxon>
        <taxon>Fungi</taxon>
        <taxon>Dikarya</taxon>
        <taxon>Ascomycota</taxon>
        <taxon>Pezizomycotina</taxon>
        <taxon>Dothideomycetes</taxon>
        <taxon>Dothideomycetes incertae sedis</taxon>
        <taxon>Botryosphaeriales</taxon>
        <taxon>Aplosporellaceae</taxon>
        <taxon>Aplosporella</taxon>
    </lineage>
</organism>
<reference evidence="11" key="1">
    <citation type="journal article" date="2020" name="Stud. Mycol.">
        <title>101 Dothideomycetes genomes: a test case for predicting lifestyles and emergence of pathogens.</title>
        <authorList>
            <person name="Haridas S."/>
            <person name="Albert R."/>
            <person name="Binder M."/>
            <person name="Bloem J."/>
            <person name="Labutti K."/>
            <person name="Salamov A."/>
            <person name="Andreopoulos B."/>
            <person name="Baker S."/>
            <person name="Barry K."/>
            <person name="Bills G."/>
            <person name="Bluhm B."/>
            <person name="Cannon C."/>
            <person name="Castanera R."/>
            <person name="Culley D."/>
            <person name="Daum C."/>
            <person name="Ezra D."/>
            <person name="Gonzalez J."/>
            <person name="Henrissat B."/>
            <person name="Kuo A."/>
            <person name="Liang C."/>
            <person name="Lipzen A."/>
            <person name="Lutzoni F."/>
            <person name="Magnuson J."/>
            <person name="Mondo S."/>
            <person name="Nolan M."/>
            <person name="Ohm R."/>
            <person name="Pangilinan J."/>
            <person name="Park H.-J."/>
            <person name="Ramirez L."/>
            <person name="Alfaro M."/>
            <person name="Sun H."/>
            <person name="Tritt A."/>
            <person name="Yoshinaga Y."/>
            <person name="Zwiers L.-H."/>
            <person name="Turgeon B."/>
            <person name="Goodwin S."/>
            <person name="Spatafora J."/>
            <person name="Crous P."/>
            <person name="Grigoriev I."/>
        </authorList>
    </citation>
    <scope>NUCLEOTIDE SEQUENCE</scope>
    <source>
        <strain evidence="11">CBS 121167</strain>
    </source>
</reference>
<protein>
    <recommendedName>
        <fullName evidence="7">Endoplasmic reticulum lectin</fullName>
    </recommendedName>
    <alternativeName>
        <fullName evidence="7">Protein OS-9 homolog</fullName>
    </alternativeName>
</protein>
<evidence type="ECO:0000256" key="4">
    <source>
        <dbReference type="ARBA" id="ARBA00022734"/>
    </source>
</evidence>
<keyword evidence="5 7" id="KW-0256">Endoplasmic reticulum</keyword>
<dbReference type="InterPro" id="IPR045149">
    <property type="entry name" value="OS-9-like"/>
</dbReference>
<feature type="region of interest" description="Disordered" evidence="8">
    <location>
        <begin position="475"/>
        <end position="524"/>
    </location>
</feature>
<evidence type="ECO:0000256" key="5">
    <source>
        <dbReference type="ARBA" id="ARBA00022824"/>
    </source>
</evidence>
<dbReference type="GeneID" id="54301287"/>
<proteinExistence type="inferred from homology"/>
<evidence type="ECO:0000256" key="1">
    <source>
        <dbReference type="ARBA" id="ARBA00004367"/>
    </source>
</evidence>
<feature type="region of interest" description="Disordered" evidence="8">
    <location>
        <begin position="53"/>
        <end position="89"/>
    </location>
</feature>
<evidence type="ECO:0000256" key="2">
    <source>
        <dbReference type="ARBA" id="ARBA00009918"/>
    </source>
</evidence>
<evidence type="ECO:0000256" key="6">
    <source>
        <dbReference type="ARBA" id="ARBA00023157"/>
    </source>
</evidence>
<evidence type="ECO:0000313" key="12">
    <source>
        <dbReference type="Proteomes" id="UP000799438"/>
    </source>
</evidence>
<gene>
    <name evidence="11" type="ORF">K452DRAFT_314730</name>
</gene>
<evidence type="ECO:0000256" key="7">
    <source>
        <dbReference type="RuleBase" id="RU369099"/>
    </source>
</evidence>
<evidence type="ECO:0000313" key="11">
    <source>
        <dbReference type="EMBL" id="KAF2146446.1"/>
    </source>
</evidence>
<dbReference type="EMBL" id="ML995475">
    <property type="protein sequence ID" value="KAF2146446.1"/>
    <property type="molecule type" value="Genomic_DNA"/>
</dbReference>
<dbReference type="InterPro" id="IPR009011">
    <property type="entry name" value="Man6P_isomerase_rcpt-bd_dom_sf"/>
</dbReference>
<dbReference type="Gene3D" id="2.70.130.10">
    <property type="entry name" value="Mannose-6-phosphate receptor binding domain"/>
    <property type="match status" value="1"/>
</dbReference>
<name>A0A6A6BQT2_9PEZI</name>
<feature type="compositionally biased region" description="Acidic residues" evidence="8">
    <location>
        <begin position="478"/>
        <end position="489"/>
    </location>
</feature>
<keyword evidence="12" id="KW-1185">Reference proteome</keyword>
<feature type="chain" id="PRO_5025475867" description="Endoplasmic reticulum lectin" evidence="9">
    <location>
        <begin position="17"/>
        <end position="524"/>
    </location>
</feature>
<comment type="function">
    <text evidence="7">Lectin involved in the quality control of the secretory pathway. As a member of the endoplasmic reticulum-associated degradation lumenal (ERAD-L) surveillance system, targets misfolded endoplasmic reticulum lumenal glycoproteins for degradation.</text>
</comment>
<dbReference type="GO" id="GO:0030968">
    <property type="term" value="P:endoplasmic reticulum unfolded protein response"/>
    <property type="evidence" value="ECO:0007669"/>
    <property type="project" value="UniProtKB-UniRule"/>
</dbReference>
<dbReference type="PANTHER" id="PTHR15414:SF0">
    <property type="entry name" value="ENDOPLASMIC RETICULUM LECTIN 1"/>
    <property type="match status" value="1"/>
</dbReference>
<keyword evidence="3 9" id="KW-0732">Signal</keyword>
<evidence type="ECO:0000256" key="9">
    <source>
        <dbReference type="SAM" id="SignalP"/>
    </source>
</evidence>
<dbReference type="SUPFAM" id="SSF50911">
    <property type="entry name" value="Mannose 6-phosphate receptor domain"/>
    <property type="match status" value="1"/>
</dbReference>
<keyword evidence="6" id="KW-1015">Disulfide bond</keyword>
<dbReference type="InterPro" id="IPR012913">
    <property type="entry name" value="OS9-like_dom"/>
</dbReference>